<dbReference type="AlphaFoldDB" id="A0A0D3I6S3"/>
<dbReference type="PaxDb" id="2903-EOD06958"/>
<evidence type="ECO:0000313" key="2">
    <source>
        <dbReference type="Proteomes" id="UP000013827"/>
    </source>
</evidence>
<sequence length="115" mass="12438">MMLEGMRERNESFELVYTRIAGAPPLDDHAAAEEWRASGCGTRVRLREAGGARDCSAVDTCAAGGWFVRWAARRACAEDELAVLATPPGWLARKLLLANPYPILQPAGRYCGSSG</sequence>
<protein>
    <submittedName>
        <fullName evidence="1">Uncharacterized protein</fullName>
    </submittedName>
</protein>
<accession>A0A0D3I6S3</accession>
<dbReference type="Proteomes" id="UP000013827">
    <property type="component" value="Unassembled WGS sequence"/>
</dbReference>
<name>A0A0D3I6S3_EMIH1</name>
<proteinExistence type="predicted"/>
<dbReference type="GeneID" id="17253106"/>
<evidence type="ECO:0000313" key="1">
    <source>
        <dbReference type="EnsemblProtists" id="EOD06958"/>
    </source>
</evidence>
<dbReference type="HOGENOM" id="CLU_143833_0_0_1"/>
<reference evidence="1" key="2">
    <citation type="submission" date="2024-10" db="UniProtKB">
        <authorList>
            <consortium name="EnsemblProtists"/>
        </authorList>
    </citation>
    <scope>IDENTIFICATION</scope>
</reference>
<organism evidence="1 2">
    <name type="scientific">Emiliania huxleyi (strain CCMP1516)</name>
    <dbReference type="NCBI Taxonomy" id="280463"/>
    <lineage>
        <taxon>Eukaryota</taxon>
        <taxon>Haptista</taxon>
        <taxon>Haptophyta</taxon>
        <taxon>Prymnesiophyceae</taxon>
        <taxon>Isochrysidales</taxon>
        <taxon>Noelaerhabdaceae</taxon>
        <taxon>Emiliania</taxon>
    </lineage>
</organism>
<dbReference type="RefSeq" id="XP_005759387.1">
    <property type="nucleotide sequence ID" value="XM_005759330.1"/>
</dbReference>
<dbReference type="EnsemblProtists" id="EOD06958">
    <property type="protein sequence ID" value="EOD06958"/>
    <property type="gene ID" value="EMIHUDRAFT_359356"/>
</dbReference>
<reference evidence="2" key="1">
    <citation type="journal article" date="2013" name="Nature">
        <title>Pan genome of the phytoplankton Emiliania underpins its global distribution.</title>
        <authorList>
            <person name="Read B.A."/>
            <person name="Kegel J."/>
            <person name="Klute M.J."/>
            <person name="Kuo A."/>
            <person name="Lefebvre S.C."/>
            <person name="Maumus F."/>
            <person name="Mayer C."/>
            <person name="Miller J."/>
            <person name="Monier A."/>
            <person name="Salamov A."/>
            <person name="Young J."/>
            <person name="Aguilar M."/>
            <person name="Claverie J.M."/>
            <person name="Frickenhaus S."/>
            <person name="Gonzalez K."/>
            <person name="Herman E.K."/>
            <person name="Lin Y.C."/>
            <person name="Napier J."/>
            <person name="Ogata H."/>
            <person name="Sarno A.F."/>
            <person name="Shmutz J."/>
            <person name="Schroeder D."/>
            <person name="de Vargas C."/>
            <person name="Verret F."/>
            <person name="von Dassow P."/>
            <person name="Valentin K."/>
            <person name="Van de Peer Y."/>
            <person name="Wheeler G."/>
            <person name="Dacks J.B."/>
            <person name="Delwiche C.F."/>
            <person name="Dyhrman S.T."/>
            <person name="Glockner G."/>
            <person name="John U."/>
            <person name="Richards T."/>
            <person name="Worden A.Z."/>
            <person name="Zhang X."/>
            <person name="Grigoriev I.V."/>
            <person name="Allen A.E."/>
            <person name="Bidle K."/>
            <person name="Borodovsky M."/>
            <person name="Bowler C."/>
            <person name="Brownlee C."/>
            <person name="Cock J.M."/>
            <person name="Elias M."/>
            <person name="Gladyshev V.N."/>
            <person name="Groth M."/>
            <person name="Guda C."/>
            <person name="Hadaegh A."/>
            <person name="Iglesias-Rodriguez M.D."/>
            <person name="Jenkins J."/>
            <person name="Jones B.M."/>
            <person name="Lawson T."/>
            <person name="Leese F."/>
            <person name="Lindquist E."/>
            <person name="Lobanov A."/>
            <person name="Lomsadze A."/>
            <person name="Malik S.B."/>
            <person name="Marsh M.E."/>
            <person name="Mackinder L."/>
            <person name="Mock T."/>
            <person name="Mueller-Roeber B."/>
            <person name="Pagarete A."/>
            <person name="Parker M."/>
            <person name="Probert I."/>
            <person name="Quesneville H."/>
            <person name="Raines C."/>
            <person name="Rensing S.A."/>
            <person name="Riano-Pachon D.M."/>
            <person name="Richier S."/>
            <person name="Rokitta S."/>
            <person name="Shiraiwa Y."/>
            <person name="Soanes D.M."/>
            <person name="van der Giezen M."/>
            <person name="Wahlund T.M."/>
            <person name="Williams B."/>
            <person name="Wilson W."/>
            <person name="Wolfe G."/>
            <person name="Wurch L.L."/>
        </authorList>
    </citation>
    <scope>NUCLEOTIDE SEQUENCE</scope>
</reference>
<dbReference type="KEGG" id="ehx:EMIHUDRAFT_359356"/>
<keyword evidence="2" id="KW-1185">Reference proteome</keyword>